<keyword evidence="2 4" id="KW-0472">Membrane</keyword>
<dbReference type="Proteomes" id="UP001049518">
    <property type="component" value="Chromosome"/>
</dbReference>
<evidence type="ECO:0000259" key="5">
    <source>
        <dbReference type="PROSITE" id="PS51123"/>
    </source>
</evidence>
<proteinExistence type="predicted"/>
<protein>
    <submittedName>
        <fullName evidence="6">OmpA family protein</fullName>
    </submittedName>
</protein>
<dbReference type="PANTHER" id="PTHR30329:SF21">
    <property type="entry name" value="LIPOPROTEIN YIAD-RELATED"/>
    <property type="match status" value="1"/>
</dbReference>
<dbReference type="InterPro" id="IPR036737">
    <property type="entry name" value="OmpA-like_sf"/>
</dbReference>
<dbReference type="Gene3D" id="3.30.1330.60">
    <property type="entry name" value="OmpA-like domain"/>
    <property type="match status" value="1"/>
</dbReference>
<gene>
    <name evidence="6" type="ORF">AGRA3207_004574</name>
</gene>
<dbReference type="InterPro" id="IPR050330">
    <property type="entry name" value="Bact_OuterMem_StrucFunc"/>
</dbReference>
<comment type="subcellular location">
    <subcellularLocation>
        <location evidence="1">Cell outer membrane</location>
    </subcellularLocation>
</comment>
<dbReference type="EMBL" id="CP059572">
    <property type="protein sequence ID" value="QXJ23426.1"/>
    <property type="molecule type" value="Genomic_DNA"/>
</dbReference>
<sequence length="424" mass="44674">MASRRAVAIVAALCLATAGCSSVGKVMGIEGEDVDACDWLSQQHGKKNPAALDLVAVFDRSASMSGREDRKARDWYSQIFGSAQDPEKSTLVFDNGEMPTPASIRIGGFDGAGKVDWQPPISLPALGGRGKYGSEFARNTETCLRSRVTKAVTGASEAPGSDVLGAMASAGREGRADARRRKLIVVSDGLQTVGCADLGKLTPGSQGQAGRVSANCVAQGAVPDLNGWNVVLYGVGNPGKGWPAPRNGAQTWLTSLWSQLCHAAVGGSGRCALDTHDPDDLGKKAAEGVSDPVVPFKTVEKPPPERTVTLSSSLLFDTDKWELKPEGRRAIDKAMDGVDADRIEWVQVKGYTDSRGSDVYNKGLSRKRAGAVGAVLGDLRLKGINVAGYGEADQACSEKGLSGRALAAAQECNRRVEIKYKVRT</sequence>
<name>A0ABX8QYK7_9ACTN</name>
<keyword evidence="3" id="KW-0998">Cell outer membrane</keyword>
<dbReference type="Pfam" id="PF00691">
    <property type="entry name" value="OmpA"/>
    <property type="match status" value="1"/>
</dbReference>
<dbReference type="RefSeq" id="WP_231329115.1">
    <property type="nucleotide sequence ID" value="NZ_CP059572.1"/>
</dbReference>
<organism evidence="6 7">
    <name type="scientific">Actinomadura graeca</name>
    <dbReference type="NCBI Taxonomy" id="2750812"/>
    <lineage>
        <taxon>Bacteria</taxon>
        <taxon>Bacillati</taxon>
        <taxon>Actinomycetota</taxon>
        <taxon>Actinomycetes</taxon>
        <taxon>Streptosporangiales</taxon>
        <taxon>Thermomonosporaceae</taxon>
        <taxon>Actinomadura</taxon>
    </lineage>
</organism>
<evidence type="ECO:0000313" key="7">
    <source>
        <dbReference type="Proteomes" id="UP001049518"/>
    </source>
</evidence>
<reference evidence="6" key="1">
    <citation type="submission" date="2020-07" db="EMBL/GenBank/DDBJ databases">
        <authorList>
            <person name="Tarantini F.S."/>
            <person name="Hong K.W."/>
            <person name="Chan K.G."/>
        </authorList>
    </citation>
    <scope>NUCLEOTIDE SEQUENCE</scope>
    <source>
        <strain evidence="6">32-07</strain>
    </source>
</reference>
<feature type="domain" description="OmpA-like" evidence="5">
    <location>
        <begin position="303"/>
        <end position="424"/>
    </location>
</feature>
<dbReference type="InterPro" id="IPR006664">
    <property type="entry name" value="OMP_bac"/>
</dbReference>
<dbReference type="PROSITE" id="PS51257">
    <property type="entry name" value="PROKAR_LIPOPROTEIN"/>
    <property type="match status" value="1"/>
</dbReference>
<evidence type="ECO:0000313" key="6">
    <source>
        <dbReference type="EMBL" id="QXJ23426.1"/>
    </source>
</evidence>
<dbReference type="CDD" id="cd07185">
    <property type="entry name" value="OmpA_C-like"/>
    <property type="match status" value="1"/>
</dbReference>
<accession>A0ABX8QYK7</accession>
<evidence type="ECO:0000256" key="2">
    <source>
        <dbReference type="ARBA" id="ARBA00023136"/>
    </source>
</evidence>
<evidence type="ECO:0000256" key="3">
    <source>
        <dbReference type="ARBA" id="ARBA00023237"/>
    </source>
</evidence>
<dbReference type="InterPro" id="IPR006665">
    <property type="entry name" value="OmpA-like"/>
</dbReference>
<dbReference type="PRINTS" id="PR01021">
    <property type="entry name" value="OMPADOMAIN"/>
</dbReference>
<dbReference type="SUPFAM" id="SSF103088">
    <property type="entry name" value="OmpA-like"/>
    <property type="match status" value="1"/>
</dbReference>
<evidence type="ECO:0000256" key="1">
    <source>
        <dbReference type="ARBA" id="ARBA00004442"/>
    </source>
</evidence>
<keyword evidence="7" id="KW-1185">Reference proteome</keyword>
<dbReference type="PROSITE" id="PS51123">
    <property type="entry name" value="OMPA_2"/>
    <property type="match status" value="1"/>
</dbReference>
<dbReference type="PANTHER" id="PTHR30329">
    <property type="entry name" value="STATOR ELEMENT OF FLAGELLAR MOTOR COMPLEX"/>
    <property type="match status" value="1"/>
</dbReference>
<evidence type="ECO:0000256" key="4">
    <source>
        <dbReference type="PROSITE-ProRule" id="PRU00473"/>
    </source>
</evidence>